<evidence type="ECO:0000256" key="1">
    <source>
        <dbReference type="ARBA" id="ARBA00022729"/>
    </source>
</evidence>
<feature type="domain" description="G5" evidence="2">
    <location>
        <begin position="15"/>
        <end position="96"/>
    </location>
</feature>
<dbReference type="SMART" id="SM01208">
    <property type="entry name" value="G5"/>
    <property type="match status" value="1"/>
</dbReference>
<feature type="non-terminal residue" evidence="3">
    <location>
        <position position="1"/>
    </location>
</feature>
<evidence type="ECO:0000259" key="2">
    <source>
        <dbReference type="PROSITE" id="PS51109"/>
    </source>
</evidence>
<keyword evidence="1" id="KW-0732">Signal</keyword>
<organism evidence="3">
    <name type="scientific">human gut metagenome</name>
    <dbReference type="NCBI Taxonomy" id="408170"/>
    <lineage>
        <taxon>unclassified sequences</taxon>
        <taxon>metagenomes</taxon>
        <taxon>organismal metagenomes</taxon>
    </lineage>
</organism>
<accession>K1TD10</accession>
<dbReference type="EMBL" id="AJWZ01004804">
    <property type="protein sequence ID" value="EKC64370.1"/>
    <property type="molecule type" value="Genomic_DNA"/>
</dbReference>
<reference evidence="3" key="1">
    <citation type="journal article" date="2013" name="Environ. Microbiol.">
        <title>Microbiota from the distal guts of lean and obese adolescents exhibit partial functional redundancy besides clear differences in community structure.</title>
        <authorList>
            <person name="Ferrer M."/>
            <person name="Ruiz A."/>
            <person name="Lanza F."/>
            <person name="Haange S.B."/>
            <person name="Oberbach A."/>
            <person name="Till H."/>
            <person name="Bargiela R."/>
            <person name="Campoy C."/>
            <person name="Segura M.T."/>
            <person name="Richter M."/>
            <person name="von Bergen M."/>
            <person name="Seifert J."/>
            <person name="Suarez A."/>
        </authorList>
    </citation>
    <scope>NUCLEOTIDE SEQUENCE</scope>
</reference>
<dbReference type="Pfam" id="PF07501">
    <property type="entry name" value="G5"/>
    <property type="match status" value="1"/>
</dbReference>
<proteinExistence type="predicted"/>
<gene>
    <name evidence="3" type="ORF">OBE_06999</name>
</gene>
<protein>
    <submittedName>
        <fullName evidence="3">Protein containing G5 domain protein</fullName>
    </submittedName>
</protein>
<dbReference type="Gene3D" id="2.20.230.10">
    <property type="entry name" value="Resuscitation-promoting factor rpfb"/>
    <property type="match status" value="1"/>
</dbReference>
<dbReference type="PROSITE" id="PS51109">
    <property type="entry name" value="G5"/>
    <property type="match status" value="1"/>
</dbReference>
<evidence type="ECO:0000313" key="3">
    <source>
        <dbReference type="EMBL" id="EKC64370.1"/>
    </source>
</evidence>
<dbReference type="InterPro" id="IPR011098">
    <property type="entry name" value="G5_dom"/>
</dbReference>
<sequence>ETSENVTVETLLKSYDSIVEKLETVQVTIPYETITKDVSNNDSNKRETVVQKGKDGLKEVTYKVKYQNDVEIERTEISSNIIEEPVDKIIEIRKTITNRSTRSSSVSYSNGVWTYSSEEFDLLCAITAQECSSSYQGALAVITTACNRAESSRWAKMVQIH</sequence>
<comment type="caution">
    <text evidence="3">The sequence shown here is derived from an EMBL/GenBank/DDBJ whole genome shotgun (WGS) entry which is preliminary data.</text>
</comment>
<dbReference type="AlphaFoldDB" id="K1TD10"/>
<name>K1TD10_9ZZZZ</name>